<dbReference type="NCBIfam" id="NF008383">
    <property type="entry name" value="PRK11178.1"/>
    <property type="match status" value="1"/>
</dbReference>
<protein>
    <recommendedName>
        <fullName evidence="3">Uridine phosphorylase</fullName>
        <ecNumber evidence="2">2.4.2.3</ecNumber>
    </recommendedName>
</protein>
<dbReference type="InterPro" id="IPR018016">
    <property type="entry name" value="Nucleoside_phosphorylase_CS"/>
</dbReference>
<evidence type="ECO:0000259" key="7">
    <source>
        <dbReference type="Pfam" id="PF01048"/>
    </source>
</evidence>
<dbReference type="AlphaFoldDB" id="A0A7T1AJW8"/>
<dbReference type="KEGG" id="alam:RT761_00485"/>
<comment type="similarity">
    <text evidence="1">Belongs to the PNP/UDP phosphorylase family.</text>
</comment>
<feature type="domain" description="Nucleoside phosphorylase" evidence="7">
    <location>
        <begin position="19"/>
        <end position="252"/>
    </location>
</feature>
<dbReference type="CDD" id="cd17767">
    <property type="entry name" value="UP_EcUdp-like"/>
    <property type="match status" value="1"/>
</dbReference>
<organism evidence="8 9">
    <name type="scientific">Atribacter laminatus</name>
    <dbReference type="NCBI Taxonomy" id="2847778"/>
    <lineage>
        <taxon>Bacteria</taxon>
        <taxon>Pseudomonadati</taxon>
        <taxon>Atribacterota</taxon>
        <taxon>Atribacteria</taxon>
        <taxon>Atribacterales</taxon>
        <taxon>Atribacteraceae</taxon>
        <taxon>Atribacter</taxon>
    </lineage>
</organism>
<keyword evidence="5 8" id="KW-0808">Transferase</keyword>
<dbReference type="Proteomes" id="UP000594463">
    <property type="component" value="Chromosome"/>
</dbReference>
<dbReference type="PROSITE" id="PS01232">
    <property type="entry name" value="PNP_UDP_1"/>
    <property type="match status" value="1"/>
</dbReference>
<dbReference type="InterPro" id="IPR035994">
    <property type="entry name" value="Nucleoside_phosphorylase_sf"/>
</dbReference>
<sequence>MKYYAYHLSMAEDDLRGATIALIPGAPERVVTIAQEFGSYQEIAFHREYRSVIADDGKDRILVVSSGIGGPSLAIAIEELARLGIQTFIRVGTSGAIQDFIRVGDLIISEGAVRMDGTSEHYAPMSFPACADFSVVTALNQAAKQLGYNYHSGITCTSATFYPGQERYDTFTHYVIRSLQGSFQEWKKLGILNYEMEIATLYTLVRVFGLKAGAICGVIVNRNQKEDVDLKTLQEVEERMSRVAVQAAKILLSQRDTSN</sequence>
<comment type="catalytic activity">
    <reaction evidence="6">
        <text>uridine + phosphate = alpha-D-ribose 1-phosphate + uracil</text>
        <dbReference type="Rhea" id="RHEA:24388"/>
        <dbReference type="ChEBI" id="CHEBI:16704"/>
        <dbReference type="ChEBI" id="CHEBI:17568"/>
        <dbReference type="ChEBI" id="CHEBI:43474"/>
        <dbReference type="ChEBI" id="CHEBI:57720"/>
        <dbReference type="EC" id="2.4.2.3"/>
    </reaction>
</comment>
<dbReference type="GO" id="GO:0009164">
    <property type="term" value="P:nucleoside catabolic process"/>
    <property type="evidence" value="ECO:0007669"/>
    <property type="project" value="UniProtKB-ARBA"/>
</dbReference>
<evidence type="ECO:0000256" key="4">
    <source>
        <dbReference type="ARBA" id="ARBA00022676"/>
    </source>
</evidence>
<reference evidence="8 9" key="1">
    <citation type="journal article" date="2021" name="Nat. Commun.">
        <title>Isolation of a member of the candidate phylum Atribacteria reveals a unique cell membrane structure.</title>
        <authorList>
            <person name="Taiki K."/>
            <person name="Nobu M.K."/>
            <person name="Kusada H."/>
            <person name="Meng X.-Y."/>
            <person name="Hosoki N."/>
            <person name="Uematsu K."/>
            <person name="Yoshioka H."/>
            <person name="Kamagata Y."/>
            <person name="Tamaki H."/>
        </authorList>
    </citation>
    <scope>NUCLEOTIDE SEQUENCE [LARGE SCALE GENOMIC DNA]</scope>
    <source>
        <strain evidence="8 9">RT761</strain>
    </source>
</reference>
<dbReference type="SUPFAM" id="SSF53167">
    <property type="entry name" value="Purine and uridine phosphorylases"/>
    <property type="match status" value="1"/>
</dbReference>
<accession>A0A7T1AJW8</accession>
<dbReference type="Gene3D" id="3.40.50.1580">
    <property type="entry name" value="Nucleoside phosphorylase domain"/>
    <property type="match status" value="1"/>
</dbReference>
<dbReference type="GO" id="GO:0005829">
    <property type="term" value="C:cytosol"/>
    <property type="evidence" value="ECO:0007669"/>
    <property type="project" value="TreeGrafter"/>
</dbReference>
<name>A0A7T1AJW8_ATRLM</name>
<keyword evidence="9" id="KW-1185">Reference proteome</keyword>
<dbReference type="EC" id="2.4.2.3" evidence="2"/>
<evidence type="ECO:0000256" key="2">
    <source>
        <dbReference type="ARBA" id="ARBA00011888"/>
    </source>
</evidence>
<keyword evidence="4 8" id="KW-0328">Glycosyltransferase</keyword>
<dbReference type="EMBL" id="CP065383">
    <property type="protein sequence ID" value="QPM67284.1"/>
    <property type="molecule type" value="Genomic_DNA"/>
</dbReference>
<dbReference type="RefSeq" id="WP_218112496.1">
    <property type="nucleotide sequence ID" value="NZ_CP065383.1"/>
</dbReference>
<gene>
    <name evidence="8" type="primary">udp</name>
    <name evidence="8" type="ORF">RT761_00485</name>
</gene>
<dbReference type="PANTHER" id="PTHR43691:SF11">
    <property type="entry name" value="FI09636P-RELATED"/>
    <property type="match status" value="1"/>
</dbReference>
<dbReference type="InterPro" id="IPR000845">
    <property type="entry name" value="Nucleoside_phosphorylase_d"/>
</dbReference>
<dbReference type="GO" id="GO:0004850">
    <property type="term" value="F:uridine phosphorylase activity"/>
    <property type="evidence" value="ECO:0007669"/>
    <property type="project" value="UniProtKB-EC"/>
</dbReference>
<dbReference type="PANTHER" id="PTHR43691">
    <property type="entry name" value="URIDINE PHOSPHORYLASE"/>
    <property type="match status" value="1"/>
</dbReference>
<proteinExistence type="inferred from homology"/>
<evidence type="ECO:0000256" key="3">
    <source>
        <dbReference type="ARBA" id="ARBA00021980"/>
    </source>
</evidence>
<evidence type="ECO:0000313" key="8">
    <source>
        <dbReference type="EMBL" id="QPM67284.1"/>
    </source>
</evidence>
<evidence type="ECO:0000256" key="1">
    <source>
        <dbReference type="ARBA" id="ARBA00010456"/>
    </source>
</evidence>
<evidence type="ECO:0000256" key="6">
    <source>
        <dbReference type="ARBA" id="ARBA00048447"/>
    </source>
</evidence>
<dbReference type="Pfam" id="PF01048">
    <property type="entry name" value="PNP_UDP_1"/>
    <property type="match status" value="1"/>
</dbReference>
<evidence type="ECO:0000313" key="9">
    <source>
        <dbReference type="Proteomes" id="UP000594463"/>
    </source>
</evidence>
<evidence type="ECO:0000256" key="5">
    <source>
        <dbReference type="ARBA" id="ARBA00022679"/>
    </source>
</evidence>